<dbReference type="EMBL" id="BSDI01000007">
    <property type="protein sequence ID" value="GLH96735.1"/>
    <property type="molecule type" value="Genomic_DNA"/>
</dbReference>
<keyword evidence="2" id="KW-1185">Reference proteome</keyword>
<protein>
    <submittedName>
        <fullName evidence="1">Uncharacterized protein</fullName>
    </submittedName>
</protein>
<dbReference type="Proteomes" id="UP001144280">
    <property type="component" value="Unassembled WGS sequence"/>
</dbReference>
<sequence>MAAAPGATSTVAGAGQVTAGVPVMTSVVSAGRLLPVCAFTATGFSALTPSGRYARSAGSADAGPALRSPAAITAQRSCMPRRLPLTASP</sequence>
<reference evidence="1" key="1">
    <citation type="submission" date="2022-12" db="EMBL/GenBank/DDBJ databases">
        <title>New Phytohabitans aurantiacus sp. RD004123 nov., an actinomycete isolated from soil.</title>
        <authorList>
            <person name="Triningsih D.W."/>
            <person name="Harunari E."/>
            <person name="Igarashi Y."/>
        </authorList>
    </citation>
    <scope>NUCLEOTIDE SEQUENCE</scope>
    <source>
        <strain evidence="1">RD004123</strain>
    </source>
</reference>
<name>A0ABQ5QTT6_9ACTN</name>
<evidence type="ECO:0000313" key="1">
    <source>
        <dbReference type="EMBL" id="GLH96735.1"/>
    </source>
</evidence>
<proteinExistence type="predicted"/>
<organism evidence="1 2">
    <name type="scientific">Phytohabitans aurantiacus</name>
    <dbReference type="NCBI Taxonomy" id="3016789"/>
    <lineage>
        <taxon>Bacteria</taxon>
        <taxon>Bacillati</taxon>
        <taxon>Actinomycetota</taxon>
        <taxon>Actinomycetes</taxon>
        <taxon>Micromonosporales</taxon>
        <taxon>Micromonosporaceae</taxon>
    </lineage>
</organism>
<gene>
    <name evidence="1" type="ORF">Pa4123_20090</name>
</gene>
<comment type="caution">
    <text evidence="1">The sequence shown here is derived from an EMBL/GenBank/DDBJ whole genome shotgun (WGS) entry which is preliminary data.</text>
</comment>
<evidence type="ECO:0000313" key="2">
    <source>
        <dbReference type="Proteomes" id="UP001144280"/>
    </source>
</evidence>
<accession>A0ABQ5QTT6</accession>